<reference evidence="13" key="1">
    <citation type="submission" date="2021-02" db="EMBL/GenBank/DDBJ databases">
        <title>Fulvivirga sp. S481 isolated from sea water.</title>
        <authorList>
            <person name="Bae S.S."/>
            <person name="Baek K."/>
        </authorList>
    </citation>
    <scope>NUCLEOTIDE SEQUENCE</scope>
    <source>
        <strain evidence="13">S481</strain>
    </source>
</reference>
<comment type="pathway">
    <text evidence="3">Cofactor biosynthesis; tetrahydrofolate biosynthesis; 7,8-dihydrofolate from 2-amino-4-hydroxy-6-hydroxymethyl-7,8-dihydropteridine diphosphate and 4-aminobenzoate: step 1/2.</text>
</comment>
<dbReference type="InterPro" id="IPR006390">
    <property type="entry name" value="DHP_synth_dom"/>
</dbReference>
<dbReference type="PROSITE" id="PS00793">
    <property type="entry name" value="DHPS_2"/>
    <property type="match status" value="1"/>
</dbReference>
<dbReference type="PANTHER" id="PTHR20941:SF1">
    <property type="entry name" value="FOLIC ACID SYNTHESIS PROTEIN FOL1"/>
    <property type="match status" value="1"/>
</dbReference>
<dbReference type="Proteomes" id="UP000662783">
    <property type="component" value="Chromosome"/>
</dbReference>
<sequence>MGILNVTPDSFYEGSRVEQEKEIITRATKMVEDGAAIIDIGGYSTRPGAVDISVKEEIDRVIPAIKAIRKELTDSYISIDTFRSEVAKEALNAGADIINDVSGGELDDGMFDLIEQTNVPYILMHMRGTPQTMKEYTNYDHLILEIIDYFQKKVTDLRARGIHDIIIDPGFGFAKTVPQNFELLKKLKELKTLELPILVGISRKSMIYKSLDISAAEALNGTTALNMIALQNGASILRVHDVKEAAETVKLFNLTYIK</sequence>
<dbReference type="GO" id="GO:0046656">
    <property type="term" value="P:folic acid biosynthetic process"/>
    <property type="evidence" value="ECO:0007669"/>
    <property type="project" value="UniProtKB-KW"/>
</dbReference>
<evidence type="ECO:0000256" key="2">
    <source>
        <dbReference type="ARBA" id="ARBA00001946"/>
    </source>
</evidence>
<proteinExistence type="inferred from homology"/>
<gene>
    <name evidence="13" type="primary">folP</name>
    <name evidence="13" type="ORF">JR347_18175</name>
</gene>
<accession>A0A974WJ17</accession>
<evidence type="ECO:0000256" key="9">
    <source>
        <dbReference type="ARBA" id="ARBA00022842"/>
    </source>
</evidence>
<dbReference type="GO" id="GO:0046654">
    <property type="term" value="P:tetrahydrofolate biosynthetic process"/>
    <property type="evidence" value="ECO:0007669"/>
    <property type="project" value="TreeGrafter"/>
</dbReference>
<feature type="domain" description="Pterin-binding" evidence="12">
    <location>
        <begin position="1"/>
        <end position="250"/>
    </location>
</feature>
<evidence type="ECO:0000256" key="3">
    <source>
        <dbReference type="ARBA" id="ARBA00004763"/>
    </source>
</evidence>
<evidence type="ECO:0000313" key="13">
    <source>
        <dbReference type="EMBL" id="QSE99448.1"/>
    </source>
</evidence>
<dbReference type="EMBL" id="CP070608">
    <property type="protein sequence ID" value="QSE99448.1"/>
    <property type="molecule type" value="Genomic_DNA"/>
</dbReference>
<comment type="catalytic activity">
    <reaction evidence="1">
        <text>(7,8-dihydropterin-6-yl)methyl diphosphate + 4-aminobenzoate = 7,8-dihydropteroate + diphosphate</text>
        <dbReference type="Rhea" id="RHEA:19949"/>
        <dbReference type="ChEBI" id="CHEBI:17836"/>
        <dbReference type="ChEBI" id="CHEBI:17839"/>
        <dbReference type="ChEBI" id="CHEBI:33019"/>
        <dbReference type="ChEBI" id="CHEBI:72950"/>
        <dbReference type="EC" id="2.5.1.15"/>
    </reaction>
</comment>
<dbReference type="EC" id="2.5.1.15" evidence="5"/>
<dbReference type="PANTHER" id="PTHR20941">
    <property type="entry name" value="FOLATE SYNTHESIS PROTEINS"/>
    <property type="match status" value="1"/>
</dbReference>
<dbReference type="InterPro" id="IPR000489">
    <property type="entry name" value="Pterin-binding_dom"/>
</dbReference>
<evidence type="ECO:0000256" key="7">
    <source>
        <dbReference type="ARBA" id="ARBA00022679"/>
    </source>
</evidence>
<dbReference type="Gene3D" id="3.20.20.20">
    <property type="entry name" value="Dihydropteroate synthase-like"/>
    <property type="match status" value="1"/>
</dbReference>
<comment type="cofactor">
    <cofactor evidence="2">
        <name>Mg(2+)</name>
        <dbReference type="ChEBI" id="CHEBI:18420"/>
    </cofactor>
</comment>
<protein>
    <recommendedName>
        <fullName evidence="6">Dihydropteroate synthase</fullName>
        <ecNumber evidence="5">2.5.1.15</ecNumber>
    </recommendedName>
    <alternativeName>
        <fullName evidence="11">Dihydropteroate pyrophosphorylase</fullName>
    </alternativeName>
</protein>
<comment type="similarity">
    <text evidence="4">Belongs to the DHPS family.</text>
</comment>
<evidence type="ECO:0000256" key="5">
    <source>
        <dbReference type="ARBA" id="ARBA00012458"/>
    </source>
</evidence>
<organism evidence="13 14">
    <name type="scientific">Fulvivirga lutea</name>
    <dbReference type="NCBI Taxonomy" id="2810512"/>
    <lineage>
        <taxon>Bacteria</taxon>
        <taxon>Pseudomonadati</taxon>
        <taxon>Bacteroidota</taxon>
        <taxon>Cytophagia</taxon>
        <taxon>Cytophagales</taxon>
        <taxon>Fulvivirgaceae</taxon>
        <taxon>Fulvivirga</taxon>
    </lineage>
</organism>
<evidence type="ECO:0000313" key="14">
    <source>
        <dbReference type="Proteomes" id="UP000662783"/>
    </source>
</evidence>
<dbReference type="FunFam" id="3.20.20.20:FF:000006">
    <property type="entry name" value="Dihydropteroate synthase"/>
    <property type="match status" value="1"/>
</dbReference>
<keyword evidence="8" id="KW-0479">Metal-binding</keyword>
<keyword evidence="9" id="KW-0460">Magnesium</keyword>
<dbReference type="CDD" id="cd00739">
    <property type="entry name" value="DHPS"/>
    <property type="match status" value="1"/>
</dbReference>
<evidence type="ECO:0000256" key="1">
    <source>
        <dbReference type="ARBA" id="ARBA00000012"/>
    </source>
</evidence>
<dbReference type="KEGG" id="fuv:JR347_18175"/>
<dbReference type="GO" id="GO:0046872">
    <property type="term" value="F:metal ion binding"/>
    <property type="evidence" value="ECO:0007669"/>
    <property type="project" value="UniProtKB-KW"/>
</dbReference>
<dbReference type="Pfam" id="PF00809">
    <property type="entry name" value="Pterin_bind"/>
    <property type="match status" value="1"/>
</dbReference>
<evidence type="ECO:0000256" key="10">
    <source>
        <dbReference type="ARBA" id="ARBA00022909"/>
    </source>
</evidence>
<dbReference type="SUPFAM" id="SSF51717">
    <property type="entry name" value="Dihydropteroate synthetase-like"/>
    <property type="match status" value="1"/>
</dbReference>
<dbReference type="NCBIfam" id="TIGR01496">
    <property type="entry name" value="DHPS"/>
    <property type="match status" value="1"/>
</dbReference>
<dbReference type="GO" id="GO:0004156">
    <property type="term" value="F:dihydropteroate synthase activity"/>
    <property type="evidence" value="ECO:0007669"/>
    <property type="project" value="UniProtKB-EC"/>
</dbReference>
<keyword evidence="10" id="KW-0289">Folate biosynthesis</keyword>
<dbReference type="InterPro" id="IPR045031">
    <property type="entry name" value="DHP_synth-like"/>
</dbReference>
<keyword evidence="14" id="KW-1185">Reference proteome</keyword>
<dbReference type="PROSITE" id="PS50972">
    <property type="entry name" value="PTERIN_BINDING"/>
    <property type="match status" value="1"/>
</dbReference>
<evidence type="ECO:0000256" key="11">
    <source>
        <dbReference type="ARBA" id="ARBA00030193"/>
    </source>
</evidence>
<evidence type="ECO:0000256" key="4">
    <source>
        <dbReference type="ARBA" id="ARBA00009503"/>
    </source>
</evidence>
<evidence type="ECO:0000256" key="6">
    <source>
        <dbReference type="ARBA" id="ARBA00016919"/>
    </source>
</evidence>
<name>A0A974WJ17_9BACT</name>
<dbReference type="InterPro" id="IPR011005">
    <property type="entry name" value="Dihydropteroate_synth-like_sf"/>
</dbReference>
<evidence type="ECO:0000256" key="8">
    <source>
        <dbReference type="ARBA" id="ARBA00022723"/>
    </source>
</evidence>
<keyword evidence="7 13" id="KW-0808">Transferase</keyword>
<dbReference type="GO" id="GO:0005829">
    <property type="term" value="C:cytosol"/>
    <property type="evidence" value="ECO:0007669"/>
    <property type="project" value="TreeGrafter"/>
</dbReference>
<evidence type="ECO:0000259" key="12">
    <source>
        <dbReference type="PROSITE" id="PS50972"/>
    </source>
</evidence>
<dbReference type="AlphaFoldDB" id="A0A974WJ17"/>